<sequence>MKALIIYASVHHGNTKKVAEYMADALPADLVDITREQAPDLSGYDIIGFASGVYFHSFHDSLKHYIQNADFERHQKVFLVATCGVGYIDYTKSIQKLLRQKNADYIGSFQCRGYDTYGIWGKIGGIAKGHPNPKDLKNAEYFIKGIVKHR</sequence>
<dbReference type="RefSeq" id="WP_125126770.1">
    <property type="nucleotide sequence ID" value="NZ_RHJS01000002.1"/>
</dbReference>
<evidence type="ECO:0000259" key="1">
    <source>
        <dbReference type="Pfam" id="PF12724"/>
    </source>
</evidence>
<dbReference type="Proteomes" id="UP000274920">
    <property type="component" value="Unassembled WGS sequence"/>
</dbReference>
<dbReference type="GO" id="GO:0070819">
    <property type="term" value="F:menaquinone-dependent protoporphyrinogen oxidase activity"/>
    <property type="evidence" value="ECO:0007669"/>
    <property type="project" value="TreeGrafter"/>
</dbReference>
<evidence type="ECO:0000313" key="2">
    <source>
        <dbReference type="EMBL" id="RRK31018.1"/>
    </source>
</evidence>
<dbReference type="EMBL" id="RHJS01000002">
    <property type="protein sequence ID" value="RRK31018.1"/>
    <property type="molecule type" value="Genomic_DNA"/>
</dbReference>
<evidence type="ECO:0000313" key="3">
    <source>
        <dbReference type="Proteomes" id="UP000274920"/>
    </source>
</evidence>
<accession>A0A426DE61</accession>
<dbReference type="GO" id="GO:0010181">
    <property type="term" value="F:FMN binding"/>
    <property type="evidence" value="ECO:0007669"/>
    <property type="project" value="TreeGrafter"/>
</dbReference>
<dbReference type="PANTHER" id="PTHR38030">
    <property type="entry name" value="PROTOPORPHYRINOGEN IX DEHYDROGENASE [MENAQUINONE]"/>
    <property type="match status" value="1"/>
</dbReference>
<protein>
    <submittedName>
        <fullName evidence="2">Flavodoxin</fullName>
    </submittedName>
</protein>
<dbReference type="Pfam" id="PF12724">
    <property type="entry name" value="Flavodoxin_5"/>
    <property type="match status" value="1"/>
</dbReference>
<dbReference type="InterPro" id="IPR029039">
    <property type="entry name" value="Flavoprotein-like_sf"/>
</dbReference>
<dbReference type="Gene3D" id="3.40.50.360">
    <property type="match status" value="1"/>
</dbReference>
<feature type="domain" description="Flavodoxin" evidence="1">
    <location>
        <begin position="4"/>
        <end position="104"/>
    </location>
</feature>
<dbReference type="InterPro" id="IPR026816">
    <property type="entry name" value="Flavodoxin_dom"/>
</dbReference>
<reference evidence="2" key="1">
    <citation type="submission" date="2018-10" db="EMBL/GenBank/DDBJ databases">
        <title>Schaedlerella arabinophila gen. nov. sp. nov., isolated from the mouse intestinal tract and comparative analysis with the genome of the closely related altered Schaedler flora strain ASF502.</title>
        <authorList>
            <person name="Miyake S."/>
            <person name="Soh M."/>
            <person name="Seedorf H."/>
        </authorList>
    </citation>
    <scope>NUCLEOTIDE SEQUENCE [LARGE SCALE GENOMIC DNA]</scope>
    <source>
        <strain evidence="2">DSM 106076</strain>
    </source>
</reference>
<dbReference type="GO" id="GO:0006783">
    <property type="term" value="P:heme biosynthetic process"/>
    <property type="evidence" value="ECO:0007669"/>
    <property type="project" value="TreeGrafter"/>
</dbReference>
<keyword evidence="3" id="KW-1185">Reference proteome</keyword>
<dbReference type="InterPro" id="IPR052200">
    <property type="entry name" value="Protoporphyrinogen_IX_DH"/>
</dbReference>
<dbReference type="SUPFAM" id="SSF52218">
    <property type="entry name" value="Flavoproteins"/>
    <property type="match status" value="1"/>
</dbReference>
<organism evidence="2 3">
    <name type="scientific">Schaedlerella arabinosiphila</name>
    <dbReference type="NCBI Taxonomy" id="2044587"/>
    <lineage>
        <taxon>Bacteria</taxon>
        <taxon>Bacillati</taxon>
        <taxon>Bacillota</taxon>
        <taxon>Clostridia</taxon>
        <taxon>Lachnospirales</taxon>
        <taxon>Lachnospiraceae</taxon>
        <taxon>Schaedlerella</taxon>
    </lineage>
</organism>
<gene>
    <name evidence="2" type="ORF">EBB54_06260</name>
</gene>
<proteinExistence type="predicted"/>
<name>A0A426DE61_9FIRM</name>
<dbReference type="AlphaFoldDB" id="A0A426DE61"/>
<comment type="caution">
    <text evidence="2">The sequence shown here is derived from an EMBL/GenBank/DDBJ whole genome shotgun (WGS) entry which is preliminary data.</text>
</comment>
<dbReference type="PANTHER" id="PTHR38030:SF2">
    <property type="entry name" value="PROTOPORPHYRINOGEN IX DEHYDROGENASE [QUINONE]"/>
    <property type="match status" value="1"/>
</dbReference>